<dbReference type="InterPro" id="IPR042283">
    <property type="entry name" value="GpdQ_catalytic"/>
</dbReference>
<dbReference type="Pfam" id="PF00149">
    <property type="entry name" value="Metallophos"/>
    <property type="match status" value="1"/>
</dbReference>
<dbReference type="Gene3D" id="3.60.21.40">
    <property type="entry name" value="GpdQ, catalytic alpha/beta sandwich domain"/>
    <property type="match status" value="1"/>
</dbReference>
<dbReference type="EMBL" id="FNXG01000002">
    <property type="protein sequence ID" value="SEH81295.1"/>
    <property type="molecule type" value="Genomic_DNA"/>
</dbReference>
<dbReference type="InterPro" id="IPR050884">
    <property type="entry name" value="CNP_phosphodiesterase-III"/>
</dbReference>
<evidence type="ECO:0000313" key="7">
    <source>
        <dbReference type="Proteomes" id="UP000199125"/>
    </source>
</evidence>
<dbReference type="GO" id="GO:0004112">
    <property type="term" value="F:cyclic-nucleotide phosphodiesterase activity"/>
    <property type="evidence" value="ECO:0007669"/>
    <property type="project" value="InterPro"/>
</dbReference>
<evidence type="ECO:0000256" key="3">
    <source>
        <dbReference type="ARBA" id="ARBA00023004"/>
    </source>
</evidence>
<organism evidence="6 7">
    <name type="scientific">Paracoccus alkenifer</name>
    <dbReference type="NCBI Taxonomy" id="65735"/>
    <lineage>
        <taxon>Bacteria</taxon>
        <taxon>Pseudomonadati</taxon>
        <taxon>Pseudomonadota</taxon>
        <taxon>Alphaproteobacteria</taxon>
        <taxon>Rhodobacterales</taxon>
        <taxon>Paracoccaceae</taxon>
        <taxon>Paracoccus</taxon>
    </lineage>
</organism>
<dbReference type="CDD" id="cd07402">
    <property type="entry name" value="MPP_GpdQ"/>
    <property type="match status" value="1"/>
</dbReference>
<name>A0A1H6KZM8_9RHOB</name>
<dbReference type="AlphaFoldDB" id="A0A1H6KZM8"/>
<dbReference type="InterPro" id="IPR026575">
    <property type="entry name" value="GpdQ/CpdA-like"/>
</dbReference>
<evidence type="ECO:0000259" key="5">
    <source>
        <dbReference type="Pfam" id="PF00149"/>
    </source>
</evidence>
<keyword evidence="2" id="KW-0378">Hydrolase</keyword>
<dbReference type="PANTHER" id="PTHR42988">
    <property type="entry name" value="PHOSPHOHYDROLASE"/>
    <property type="match status" value="1"/>
</dbReference>
<dbReference type="Proteomes" id="UP000199125">
    <property type="component" value="Unassembled WGS sequence"/>
</dbReference>
<dbReference type="InterPro" id="IPR029052">
    <property type="entry name" value="Metallo-depent_PP-like"/>
</dbReference>
<dbReference type="RefSeq" id="WP_177172497.1">
    <property type="nucleotide sequence ID" value="NZ_FNXG01000002.1"/>
</dbReference>
<dbReference type="GO" id="GO:0046872">
    <property type="term" value="F:metal ion binding"/>
    <property type="evidence" value="ECO:0007669"/>
    <property type="project" value="UniProtKB-KW"/>
</dbReference>
<dbReference type="PANTHER" id="PTHR42988:SF2">
    <property type="entry name" value="CYCLIC NUCLEOTIDE PHOSPHODIESTERASE CBUA0032-RELATED"/>
    <property type="match status" value="1"/>
</dbReference>
<evidence type="ECO:0000256" key="4">
    <source>
        <dbReference type="ARBA" id="ARBA00025742"/>
    </source>
</evidence>
<proteinExistence type="inferred from homology"/>
<dbReference type="STRING" id="65735.SAMN04488075_1211"/>
<dbReference type="SUPFAM" id="SSF56300">
    <property type="entry name" value="Metallo-dependent phosphatases"/>
    <property type="match status" value="1"/>
</dbReference>
<keyword evidence="3" id="KW-0408">Iron</keyword>
<dbReference type="InterPro" id="IPR004843">
    <property type="entry name" value="Calcineurin-like_PHP"/>
</dbReference>
<keyword evidence="7" id="KW-1185">Reference proteome</keyword>
<feature type="domain" description="Calcineurin-like phosphoesterase" evidence="5">
    <location>
        <begin position="3"/>
        <end position="200"/>
    </location>
</feature>
<comment type="similarity">
    <text evidence="4">Belongs to the cyclic nucleotide phosphodiesterase class-III family.</text>
</comment>
<accession>A0A1H6KZM8</accession>
<gene>
    <name evidence="6" type="ORF">SAMN04488075_1211</name>
</gene>
<sequence>MTRILQISDPHIGVAGQLLGGMIDTATALSRTVEWIARNLRAIGPIDAVIVTGDLVESGRPEEYAHFLRLIAPLPLPWFAIPGNHDNREVMREAFSHLHWMPDHGAINLHLQFDGLDVVALDSHVPGAGHGILGNGTLGFLDRALDTAGRRPVLVAVHHHPFRSGIRAMDALGLLAPEPLLARLAGHRAGAQLVCGHLHRAVTTVAAGVLCQSCPSPSHALALRLQPDQPLALMLEPGAIMLHCAEDGAIRSHLIPTAPAPGPIEPGA</sequence>
<keyword evidence="1" id="KW-0479">Metal-binding</keyword>
<dbReference type="Gene3D" id="3.30.750.180">
    <property type="entry name" value="GpdQ, beta-strand dimerisation domain"/>
    <property type="match status" value="1"/>
</dbReference>
<evidence type="ECO:0000256" key="2">
    <source>
        <dbReference type="ARBA" id="ARBA00022801"/>
    </source>
</evidence>
<reference evidence="7" key="1">
    <citation type="submission" date="2016-10" db="EMBL/GenBank/DDBJ databases">
        <authorList>
            <person name="Varghese N."/>
            <person name="Submissions S."/>
        </authorList>
    </citation>
    <scope>NUCLEOTIDE SEQUENCE [LARGE SCALE GENOMIC DNA]</scope>
    <source>
        <strain evidence="7">DSM 11593</strain>
    </source>
</reference>
<protein>
    <submittedName>
        <fullName evidence="6">Calcineurin-like phosphoesterase</fullName>
    </submittedName>
</protein>
<dbReference type="InterPro" id="IPR042281">
    <property type="entry name" value="GpdQ_beta-strand"/>
</dbReference>
<evidence type="ECO:0000313" key="6">
    <source>
        <dbReference type="EMBL" id="SEH81295.1"/>
    </source>
</evidence>
<evidence type="ECO:0000256" key="1">
    <source>
        <dbReference type="ARBA" id="ARBA00022723"/>
    </source>
</evidence>